<sequence length="323" mass="36879">MYFSRIRIRPGINELSELADMLRYDQYAVHRMLWRLFPNQEARTFLYREEIAREQLGPSPSVRGEPVYYLVSQVEPLKVENSLFEVESKTYQPTLQKGDVLSFSLRANPVVQVKVARGEDEQIKHAKQRKDKGLKEKITKKRVHHDVVMHEQRRFLQALINECSLQQSIPANPSKAVLKQLLLNQGGAVLEKRLTELLCTNPLYAERLTQISVLSDKLEWAIKAQIDQALQNWLVEQGEGHGFALVTDQSGLFTVQNSAYAWHSLPQKTDKKGEKAGFSSVDFTGELQITDPEKFREILFNGLGRAKAFGCGLLMVRRVVPCS</sequence>
<dbReference type="InterPro" id="IPR010179">
    <property type="entry name" value="CRISPR-assoc_prot_Cse3"/>
</dbReference>
<dbReference type="SUPFAM" id="SSF117987">
    <property type="entry name" value="CRISPR-associated protein"/>
    <property type="match status" value="2"/>
</dbReference>
<dbReference type="SMART" id="SM01101">
    <property type="entry name" value="CRISPR_assoc"/>
    <property type="match status" value="1"/>
</dbReference>
<proteinExistence type="predicted"/>
<dbReference type="Gene3D" id="3.30.70.1200">
    <property type="entry name" value="Crispr-associated protein, domain 1"/>
    <property type="match status" value="1"/>
</dbReference>
<dbReference type="EMBL" id="JANIBL010000056">
    <property type="protein sequence ID" value="MCQ8119042.1"/>
    <property type="molecule type" value="Genomic_DNA"/>
</dbReference>
<dbReference type="Proteomes" id="UP001524570">
    <property type="component" value="Unassembled WGS sequence"/>
</dbReference>
<dbReference type="NCBIfam" id="TIGR01907">
    <property type="entry name" value="casE_Cse3"/>
    <property type="match status" value="2"/>
</dbReference>
<reference evidence="1 2" key="1">
    <citation type="submission" date="2022-07" db="EMBL/GenBank/DDBJ databases">
        <title>Methylomonas rivi sp. nov., Methylomonas rosea sp. nov., Methylomonas aureus sp. nov. and Methylomonas subterranea sp. nov., four novel methanotrophs isolated from a freshwater creek and the deep terrestrial subsurface.</title>
        <authorList>
            <person name="Abin C."/>
            <person name="Sankaranarayanan K."/>
            <person name="Garner C."/>
            <person name="Sindelar R."/>
            <person name="Kotary K."/>
            <person name="Garner R."/>
            <person name="Barclay S."/>
            <person name="Lawson P."/>
            <person name="Krumholz L."/>
        </authorList>
    </citation>
    <scope>NUCLEOTIDE SEQUENCE [LARGE SCALE GENOMIC DNA]</scope>
    <source>
        <strain evidence="1 2">WSC-7</strain>
    </source>
</reference>
<protein>
    <submittedName>
        <fullName evidence="1">Type I-E CRISPR-associated protein Cas6/Cse3/CasE</fullName>
    </submittedName>
</protein>
<evidence type="ECO:0000313" key="1">
    <source>
        <dbReference type="EMBL" id="MCQ8119042.1"/>
    </source>
</evidence>
<evidence type="ECO:0000313" key="2">
    <source>
        <dbReference type="Proteomes" id="UP001524570"/>
    </source>
</evidence>
<comment type="caution">
    <text evidence="1">The sequence shown here is derived from an EMBL/GenBank/DDBJ whole genome shotgun (WGS) entry which is preliminary data.</text>
</comment>
<gene>
    <name evidence="1" type="primary">cas6e</name>
    <name evidence="1" type="ORF">NP589_16520</name>
</gene>
<dbReference type="RefSeq" id="WP_256607985.1">
    <property type="nucleotide sequence ID" value="NZ_JANIBL010000056.1"/>
</dbReference>
<dbReference type="Gene3D" id="3.30.70.1210">
    <property type="entry name" value="Crispr-associated protein, domain 2"/>
    <property type="match status" value="1"/>
</dbReference>
<keyword evidence="2" id="KW-1185">Reference proteome</keyword>
<dbReference type="CDD" id="cd09727">
    <property type="entry name" value="Cas6_I-E"/>
    <property type="match status" value="1"/>
</dbReference>
<accession>A0ABT1TX71</accession>
<organism evidence="1 2">
    <name type="scientific">Methylomonas rosea</name>
    <dbReference type="NCBI Taxonomy" id="2952227"/>
    <lineage>
        <taxon>Bacteria</taxon>
        <taxon>Pseudomonadati</taxon>
        <taxon>Pseudomonadota</taxon>
        <taxon>Gammaproteobacteria</taxon>
        <taxon>Methylococcales</taxon>
        <taxon>Methylococcaceae</taxon>
        <taxon>Methylomonas</taxon>
    </lineage>
</organism>
<name>A0ABT1TX71_9GAMM</name>
<dbReference type="Pfam" id="PF08798">
    <property type="entry name" value="CRISPR_assoc"/>
    <property type="match status" value="1"/>
</dbReference>